<dbReference type="EMBL" id="LKCW01000048">
    <property type="protein sequence ID" value="KPM42436.1"/>
    <property type="molecule type" value="Genomic_DNA"/>
</dbReference>
<organism evidence="4 5">
    <name type="scientific">Neonectria ditissima</name>
    <dbReference type="NCBI Taxonomy" id="78410"/>
    <lineage>
        <taxon>Eukaryota</taxon>
        <taxon>Fungi</taxon>
        <taxon>Dikarya</taxon>
        <taxon>Ascomycota</taxon>
        <taxon>Pezizomycotina</taxon>
        <taxon>Sordariomycetes</taxon>
        <taxon>Hypocreomycetidae</taxon>
        <taxon>Hypocreales</taxon>
        <taxon>Nectriaceae</taxon>
        <taxon>Neonectria</taxon>
    </lineage>
</organism>
<dbReference type="PANTHER" id="PTHR11552">
    <property type="entry name" value="GLUCOSE-METHANOL-CHOLINE GMC OXIDOREDUCTASE"/>
    <property type="match status" value="1"/>
</dbReference>
<dbReference type="GO" id="GO:0050660">
    <property type="term" value="F:flavin adenine dinucleotide binding"/>
    <property type="evidence" value="ECO:0007669"/>
    <property type="project" value="InterPro"/>
</dbReference>
<comment type="cofactor">
    <cofactor evidence="2">
        <name>FAD</name>
        <dbReference type="ChEBI" id="CHEBI:57692"/>
    </cofactor>
</comment>
<evidence type="ECO:0000256" key="1">
    <source>
        <dbReference type="ARBA" id="ARBA00010790"/>
    </source>
</evidence>
<feature type="binding site" evidence="2">
    <location>
        <begin position="539"/>
        <end position="540"/>
    </location>
    <ligand>
        <name>FAD</name>
        <dbReference type="ChEBI" id="CHEBI:57692"/>
    </ligand>
</feature>
<sequence length="621" mass="68384">MGLYTKLADDIKEVDVIIAGGGTAACVVAGRLAEADPKLSILLIEGGQNNYDVPNIIHPVFFLDHLHPSAKTTIFYKGNKAKQLADREVIVPSGGTLGGGSSINFMMYTRAQRSDFNSWKARGWSADELLPYLRKMETYHGKGSKELHGHDGPIHVSDSTFRARGSQDDFIEAAAKVGWPEIHDLQDLDANNGIERWQNYISKEGKRQDTAHTYLHEKLRGGAYPNLHVLVESQVVRVILDDEKRAVGVEYTPNPDFQPALNTSPHPKVTVKARKQVIVSCGALGTPPVLERSGLGDPELLKKVGVEVVVDLPGVGRDYQDHNLCLYPYKTALKPRETIDSVLRNPGNRQALIDSKDEILGWNSIDISSKLRPTEEDVVSLGPEFKEAWDRDFKNAPDRPLMLMGVVSCFLGDPSAVPEGQYVTVGNYTAYPYSRGHIHVTGPELSDPLDFDVGYFTDKHDLDIKKQIWAYKKNREIMRRTAMYRGEIAPGHPAFPEGSAAACVETDTPLGDDVSDIKYTAEDDKAIEEWLRGNIGTTWHSLGTAKMAPREEYGVVDEALNVWGTKGLKVIDMSIPPENVGANTNNTAILVGEKGAAILIEELGLKVKELSSKIEELGIAK</sequence>
<comment type="similarity">
    <text evidence="1">Belongs to the GMC oxidoreductase family.</text>
</comment>
<dbReference type="AlphaFoldDB" id="A0A0N8H7Q6"/>
<dbReference type="Gene3D" id="3.30.560.10">
    <property type="entry name" value="Glucose Oxidase, domain 3"/>
    <property type="match status" value="1"/>
</dbReference>
<name>A0A0N8H7Q6_9HYPO</name>
<dbReference type="PROSITE" id="PS51257">
    <property type="entry name" value="PROKAR_LIPOPROTEIN"/>
    <property type="match status" value="1"/>
</dbReference>
<dbReference type="PROSITE" id="PS00624">
    <property type="entry name" value="GMC_OXRED_2"/>
    <property type="match status" value="1"/>
</dbReference>
<keyword evidence="2" id="KW-0274">FAD</keyword>
<accession>A0A0N8H7Q6</accession>
<dbReference type="InterPro" id="IPR036188">
    <property type="entry name" value="FAD/NAD-bd_sf"/>
</dbReference>
<dbReference type="Pfam" id="PF00732">
    <property type="entry name" value="GMC_oxred_N"/>
    <property type="match status" value="1"/>
</dbReference>
<dbReference type="InterPro" id="IPR000172">
    <property type="entry name" value="GMC_OxRdtase_N"/>
</dbReference>
<dbReference type="Gene3D" id="3.50.50.60">
    <property type="entry name" value="FAD/NAD(P)-binding domain"/>
    <property type="match status" value="1"/>
</dbReference>
<dbReference type="STRING" id="78410.A0A0N8H7Q6"/>
<evidence type="ECO:0000256" key="2">
    <source>
        <dbReference type="PIRSR" id="PIRSR000137-2"/>
    </source>
</evidence>
<dbReference type="InterPro" id="IPR012132">
    <property type="entry name" value="GMC_OxRdtase"/>
</dbReference>
<feature type="domain" description="Glucose-methanol-choline oxidoreductase N-terminal" evidence="3">
    <location>
        <begin position="282"/>
        <end position="296"/>
    </location>
</feature>
<evidence type="ECO:0000259" key="3">
    <source>
        <dbReference type="PROSITE" id="PS00624"/>
    </source>
</evidence>
<protein>
    <submittedName>
        <fullName evidence="4">Alcohol oxidase</fullName>
    </submittedName>
</protein>
<comment type="caution">
    <text evidence="4">The sequence shown here is derived from an EMBL/GenBank/DDBJ whole genome shotgun (WGS) entry which is preliminary data.</text>
</comment>
<keyword evidence="5" id="KW-1185">Reference proteome</keyword>
<evidence type="ECO:0000313" key="4">
    <source>
        <dbReference type="EMBL" id="KPM42436.1"/>
    </source>
</evidence>
<gene>
    <name evidence="4" type="ORF">AK830_g4096</name>
</gene>
<dbReference type="OrthoDB" id="269227at2759"/>
<dbReference type="PIRSF" id="PIRSF000137">
    <property type="entry name" value="Alcohol_oxidase"/>
    <property type="match status" value="1"/>
</dbReference>
<feature type="binding site" evidence="2">
    <location>
        <position position="235"/>
    </location>
    <ligand>
        <name>FAD</name>
        <dbReference type="ChEBI" id="CHEBI:57692"/>
    </ligand>
</feature>
<dbReference type="SUPFAM" id="SSF54373">
    <property type="entry name" value="FAD-linked reductases, C-terminal domain"/>
    <property type="match status" value="1"/>
</dbReference>
<dbReference type="InterPro" id="IPR007867">
    <property type="entry name" value="GMC_OxRtase_C"/>
</dbReference>
<dbReference type="Proteomes" id="UP000050424">
    <property type="component" value="Unassembled WGS sequence"/>
</dbReference>
<dbReference type="GO" id="GO:0016614">
    <property type="term" value="F:oxidoreductase activity, acting on CH-OH group of donors"/>
    <property type="evidence" value="ECO:0007669"/>
    <property type="project" value="InterPro"/>
</dbReference>
<dbReference type="SUPFAM" id="SSF51905">
    <property type="entry name" value="FAD/NAD(P)-binding domain"/>
    <property type="match status" value="1"/>
</dbReference>
<dbReference type="Pfam" id="PF05199">
    <property type="entry name" value="GMC_oxred_C"/>
    <property type="match status" value="1"/>
</dbReference>
<reference evidence="4 5" key="1">
    <citation type="submission" date="2015-09" db="EMBL/GenBank/DDBJ databases">
        <title>Draft genome of a European isolate of the apple canker pathogen Neonectria ditissima.</title>
        <authorList>
            <person name="Gomez-Cortecero A."/>
            <person name="Harrison R.J."/>
            <person name="Armitage A.D."/>
        </authorList>
    </citation>
    <scope>NUCLEOTIDE SEQUENCE [LARGE SCALE GENOMIC DNA]</scope>
    <source>
        <strain evidence="4 5">R09/05</strain>
    </source>
</reference>
<proteinExistence type="inferred from homology"/>
<evidence type="ECO:0000313" key="5">
    <source>
        <dbReference type="Proteomes" id="UP000050424"/>
    </source>
</evidence>
<dbReference type="PANTHER" id="PTHR11552:SF78">
    <property type="entry name" value="GLUCOSE-METHANOL-CHOLINE OXIDOREDUCTASE N-TERMINAL DOMAIN-CONTAINING PROTEIN"/>
    <property type="match status" value="1"/>
</dbReference>
<keyword evidence="2" id="KW-0285">Flavoprotein</keyword>